<evidence type="ECO:0000256" key="7">
    <source>
        <dbReference type="ARBA" id="ARBA00047575"/>
    </source>
</evidence>
<comment type="caution">
    <text evidence="10">The sequence shown here is derived from an EMBL/GenBank/DDBJ whole genome shotgun (WGS) entry which is preliminary data.</text>
</comment>
<comment type="caution">
    <text evidence="8">Lacks conserved residue(s) required for the propagation of feature annotation.</text>
</comment>
<keyword evidence="3" id="KW-0051">Antiviral defense</keyword>
<keyword evidence="11" id="KW-1185">Reference proteome</keyword>
<evidence type="ECO:0000259" key="9">
    <source>
        <dbReference type="PROSITE" id="PS50305"/>
    </source>
</evidence>
<dbReference type="InterPro" id="IPR029035">
    <property type="entry name" value="DHS-like_NAD/FAD-binding_dom"/>
</dbReference>
<dbReference type="Proteomes" id="UP000317421">
    <property type="component" value="Unassembled WGS sequence"/>
</dbReference>
<evidence type="ECO:0000256" key="3">
    <source>
        <dbReference type="ARBA" id="ARBA00023118"/>
    </source>
</evidence>
<name>A0A5C6A7N2_9BACT</name>
<comment type="similarity">
    <text evidence="5">Belongs to the soluble Thoeris ThsA family.</text>
</comment>
<dbReference type="EMBL" id="SJPR01000005">
    <property type="protein sequence ID" value="TWT95397.1"/>
    <property type="molecule type" value="Genomic_DNA"/>
</dbReference>
<dbReference type="Pfam" id="PF13289">
    <property type="entry name" value="SIR2_2"/>
    <property type="match status" value="1"/>
</dbReference>
<gene>
    <name evidence="10" type="ORF">Pla108_35450</name>
</gene>
<evidence type="ECO:0000256" key="2">
    <source>
        <dbReference type="ARBA" id="ARBA00023027"/>
    </source>
</evidence>
<evidence type="ECO:0000256" key="4">
    <source>
        <dbReference type="ARBA" id="ARBA00034327"/>
    </source>
</evidence>
<keyword evidence="1" id="KW-0378">Hydrolase</keyword>
<dbReference type="AlphaFoldDB" id="A0A5C6A7N2"/>
<proteinExistence type="inferred from homology"/>
<dbReference type="SUPFAM" id="SSF52467">
    <property type="entry name" value="DHS-like NAD/FAD-binding domain"/>
    <property type="match status" value="1"/>
</dbReference>
<dbReference type="CDD" id="cd01406">
    <property type="entry name" value="SIR2-like"/>
    <property type="match status" value="1"/>
</dbReference>
<dbReference type="InterPro" id="IPR026590">
    <property type="entry name" value="Ssirtuin_cat_dom"/>
</dbReference>
<evidence type="ECO:0000313" key="11">
    <source>
        <dbReference type="Proteomes" id="UP000317421"/>
    </source>
</evidence>
<evidence type="ECO:0000256" key="6">
    <source>
        <dbReference type="ARBA" id="ARBA00035033"/>
    </source>
</evidence>
<comment type="catalytic activity">
    <reaction evidence="7">
        <text>NAD(+) + H2O = ADP-D-ribose + nicotinamide + H(+)</text>
        <dbReference type="Rhea" id="RHEA:16301"/>
        <dbReference type="ChEBI" id="CHEBI:15377"/>
        <dbReference type="ChEBI" id="CHEBI:15378"/>
        <dbReference type="ChEBI" id="CHEBI:17154"/>
        <dbReference type="ChEBI" id="CHEBI:57540"/>
        <dbReference type="ChEBI" id="CHEBI:57967"/>
        <dbReference type="EC" id="3.2.2.5"/>
    </reaction>
    <physiologicalReaction direction="left-to-right" evidence="7">
        <dbReference type="Rhea" id="RHEA:16302"/>
    </physiologicalReaction>
</comment>
<evidence type="ECO:0000256" key="1">
    <source>
        <dbReference type="ARBA" id="ARBA00022801"/>
    </source>
</evidence>
<dbReference type="RefSeq" id="WP_146446236.1">
    <property type="nucleotide sequence ID" value="NZ_SJPR01000005.1"/>
</dbReference>
<sequence>MTATDHRTFIKEYTRALREGDAAVFAGAGVSRAAGYVDWKQLLREIAQDLELDVDRESDLVALAQYHVNHRSGRDRINQLLIDEFLEDVELTATHRLIATLPLNTVWTTNYDDLIEKAFEDAGKRTDVKRRKEDFATTRRRTDTTVYKMHGDRTFPSDAVLTKEDYETYNTQREVFTVTLKADLAKRTFLFLGFSFADPNVLYLLGRVKQLLEANSRKHYCILKAPTPGESPDGDYDCKRFAHWLTDLRRYNIQPVIVDKYEDIPALLSELNRRSHLRDVFISGSAADYLPLGEAGFRDLCHGLGRELIKHGFNIISGYGLGVGDSVIVGAMQSLRRNDDERLQLWPFPQHVPAGTDLATFWRQYRERMIDDAGICIVLSGNKREEGGIVPARGVLQEVEIAQNQGKVIIPVGATGHVAKQIWDDAKVSPQKYFGGTDVSAFFEAIGDSTATPDALTRSIIEMIKLFDT</sequence>
<keyword evidence="2" id="KW-0520">NAD</keyword>
<dbReference type="EC" id="3.2.2.5" evidence="4"/>
<accession>A0A5C6A7N2</accession>
<dbReference type="InterPro" id="IPR041486">
    <property type="entry name" value="ThsA_STALD"/>
</dbReference>
<protein>
    <recommendedName>
        <fullName evidence="6">NAD(+) hydrolase ThsA</fullName>
        <ecNumber evidence="4">3.2.2.5</ecNumber>
    </recommendedName>
</protein>
<evidence type="ECO:0000256" key="5">
    <source>
        <dbReference type="ARBA" id="ARBA00035014"/>
    </source>
</evidence>
<dbReference type="Gene3D" id="3.40.50.1220">
    <property type="entry name" value="TPP-binding domain"/>
    <property type="match status" value="1"/>
</dbReference>
<reference evidence="10 11" key="1">
    <citation type="submission" date="2019-02" db="EMBL/GenBank/DDBJ databases">
        <title>Deep-cultivation of Planctomycetes and their phenomic and genomic characterization uncovers novel biology.</title>
        <authorList>
            <person name="Wiegand S."/>
            <person name="Jogler M."/>
            <person name="Boedeker C."/>
            <person name="Pinto D."/>
            <person name="Vollmers J."/>
            <person name="Rivas-Marin E."/>
            <person name="Kohn T."/>
            <person name="Peeters S.H."/>
            <person name="Heuer A."/>
            <person name="Rast P."/>
            <person name="Oberbeckmann S."/>
            <person name="Bunk B."/>
            <person name="Jeske O."/>
            <person name="Meyerdierks A."/>
            <person name="Storesund J.E."/>
            <person name="Kallscheuer N."/>
            <person name="Luecker S."/>
            <person name="Lage O.M."/>
            <person name="Pohl T."/>
            <person name="Merkel B.J."/>
            <person name="Hornburger P."/>
            <person name="Mueller R.-W."/>
            <person name="Bruemmer F."/>
            <person name="Labrenz M."/>
            <person name="Spormann A.M."/>
            <person name="Op Den Camp H."/>
            <person name="Overmann J."/>
            <person name="Amann R."/>
            <person name="Jetten M.S.M."/>
            <person name="Mascher T."/>
            <person name="Medema M.H."/>
            <person name="Devos D.P."/>
            <person name="Kaster A.-K."/>
            <person name="Ovreas L."/>
            <person name="Rohde M."/>
            <person name="Galperin M.Y."/>
            <person name="Jogler C."/>
        </authorList>
    </citation>
    <scope>NUCLEOTIDE SEQUENCE [LARGE SCALE GENOMIC DNA]</scope>
    <source>
        <strain evidence="10 11">Pla108</strain>
    </source>
</reference>
<dbReference type="Pfam" id="PF18185">
    <property type="entry name" value="STALD"/>
    <property type="match status" value="1"/>
</dbReference>
<organism evidence="10 11">
    <name type="scientific">Botrimarina colliarenosi</name>
    <dbReference type="NCBI Taxonomy" id="2528001"/>
    <lineage>
        <taxon>Bacteria</taxon>
        <taxon>Pseudomonadati</taxon>
        <taxon>Planctomycetota</taxon>
        <taxon>Planctomycetia</taxon>
        <taxon>Pirellulales</taxon>
        <taxon>Lacipirellulaceae</taxon>
        <taxon>Botrimarina</taxon>
    </lineage>
</organism>
<dbReference type="GO" id="GO:0003953">
    <property type="term" value="F:NAD+ nucleosidase activity"/>
    <property type="evidence" value="ECO:0007669"/>
    <property type="project" value="UniProtKB-EC"/>
</dbReference>
<dbReference type="GO" id="GO:0051607">
    <property type="term" value="P:defense response to virus"/>
    <property type="evidence" value="ECO:0007669"/>
    <property type="project" value="UniProtKB-KW"/>
</dbReference>
<dbReference type="OrthoDB" id="247948at2"/>
<evidence type="ECO:0000256" key="8">
    <source>
        <dbReference type="PROSITE-ProRule" id="PRU00236"/>
    </source>
</evidence>
<evidence type="ECO:0000313" key="10">
    <source>
        <dbReference type="EMBL" id="TWT95397.1"/>
    </source>
</evidence>
<feature type="domain" description="Deacetylase sirtuin-type" evidence="9">
    <location>
        <begin position="3"/>
        <end position="270"/>
    </location>
</feature>
<dbReference type="PROSITE" id="PS50305">
    <property type="entry name" value="SIRTUIN"/>
    <property type="match status" value="1"/>
</dbReference>